<reference evidence="2 3" key="1">
    <citation type="submission" date="2019-06" db="EMBL/GenBank/DDBJ databases">
        <title>Whole genome shotgun sequence of Microbacterium testaceum NBRC 12675.</title>
        <authorList>
            <person name="Hosoyama A."/>
            <person name="Uohara A."/>
            <person name="Ohji S."/>
            <person name="Ichikawa N."/>
        </authorList>
    </citation>
    <scope>NUCLEOTIDE SEQUENCE [LARGE SCALE GENOMIC DNA]</scope>
    <source>
        <strain evidence="2 3">NBRC 12675</strain>
    </source>
</reference>
<dbReference type="Pfam" id="PF00078">
    <property type="entry name" value="RVT_1"/>
    <property type="match status" value="1"/>
</dbReference>
<name>A0A4Y3QMS7_MICTE</name>
<dbReference type="PROSITE" id="PS50878">
    <property type="entry name" value="RT_POL"/>
    <property type="match status" value="1"/>
</dbReference>
<sequence>MSNRLMPRRPDRLALAAKAAQVKHLLRNKFQKDEIGSAADLIFVDKNRRGRRPISEMGLPDRVLFRALVSLIATAMPKNIVNRMPNEDFRKWPLSVEGARYVSKTDVTSYYEYVDHGLLGSELEAQTGEAPAIDALMSLLERVMGRKMGLPQVHKSSDILGDVYIDVVRRKLLRAGFDVVTFSDDFRIATPSLSQARRALESCAREVRSLGLTLNESKTFTYTRGNYQASLDAFTIAEERLFDTDGDADNVARLLFAEGYTDETTADTETARTLSAASPRAVAEEDVLETTDVSSPADVEPQQVIAAKRAWQVWDAERRLEETQPTRDAAITESLLARALPILGRSGFREPLRELSLLLRSEPALSPQICEYIIELGNTGPSARTAIRRTLDELVVERSFSTWQKVWIAEAAGTIRAARNHHSHYDWLEKCVRESEASLAATSAAALGRLGRISSEIVTPALDRVGPEWRSLVFWAIAVDDADLAREVAEDRLERLILQAVTS</sequence>
<dbReference type="Proteomes" id="UP000319525">
    <property type="component" value="Unassembled WGS sequence"/>
</dbReference>
<dbReference type="InterPro" id="IPR000477">
    <property type="entry name" value="RT_dom"/>
</dbReference>
<dbReference type="AlphaFoldDB" id="A0A4Y3QMS7"/>
<evidence type="ECO:0000313" key="2">
    <source>
        <dbReference type="EMBL" id="GEB45798.1"/>
    </source>
</evidence>
<proteinExistence type="predicted"/>
<evidence type="ECO:0000259" key="1">
    <source>
        <dbReference type="PROSITE" id="PS50878"/>
    </source>
</evidence>
<evidence type="ECO:0000313" key="3">
    <source>
        <dbReference type="Proteomes" id="UP000319525"/>
    </source>
</evidence>
<dbReference type="CDD" id="cd01646">
    <property type="entry name" value="RT_Bac_retron_I"/>
    <property type="match status" value="1"/>
</dbReference>
<gene>
    <name evidence="2" type="ORF">MTE01_17430</name>
</gene>
<protein>
    <recommendedName>
        <fullName evidence="1">Reverse transcriptase domain-containing protein</fullName>
    </recommendedName>
</protein>
<dbReference type="EMBL" id="BJML01000004">
    <property type="protein sequence ID" value="GEB45798.1"/>
    <property type="molecule type" value="Genomic_DNA"/>
</dbReference>
<accession>A0A4Y3QMS7</accession>
<organism evidence="2 3">
    <name type="scientific">Microbacterium testaceum</name>
    <name type="common">Aureobacterium testaceum</name>
    <name type="synonym">Brevibacterium testaceum</name>
    <dbReference type="NCBI Taxonomy" id="2033"/>
    <lineage>
        <taxon>Bacteria</taxon>
        <taxon>Bacillati</taxon>
        <taxon>Actinomycetota</taxon>
        <taxon>Actinomycetes</taxon>
        <taxon>Micrococcales</taxon>
        <taxon>Microbacteriaceae</taxon>
        <taxon>Microbacterium</taxon>
    </lineage>
</organism>
<comment type="caution">
    <text evidence="2">The sequence shown here is derived from an EMBL/GenBank/DDBJ whole genome shotgun (WGS) entry which is preliminary data.</text>
</comment>
<feature type="domain" description="Reverse transcriptase" evidence="1">
    <location>
        <begin position="25"/>
        <end position="236"/>
    </location>
</feature>